<dbReference type="Pfam" id="PF21242">
    <property type="entry name" value="ECT2_PH"/>
    <property type="match status" value="1"/>
</dbReference>
<dbReference type="GO" id="GO:0035556">
    <property type="term" value="P:intracellular signal transduction"/>
    <property type="evidence" value="ECO:0007669"/>
    <property type="project" value="InterPro"/>
</dbReference>
<dbReference type="PANTHER" id="PTHR16777">
    <property type="entry name" value="PROTEIN ECT2"/>
    <property type="match status" value="1"/>
</dbReference>
<dbReference type="WBParaSite" id="nRc.2.0.1.t20615-RA">
    <property type="protein sequence ID" value="nRc.2.0.1.t20615-RA"/>
    <property type="gene ID" value="nRc.2.0.1.g20615"/>
</dbReference>
<accession>A0A915J2I7</accession>
<dbReference type="SUPFAM" id="SSF52113">
    <property type="entry name" value="BRCT domain"/>
    <property type="match status" value="1"/>
</dbReference>
<dbReference type="InterPro" id="IPR026817">
    <property type="entry name" value="Ect2"/>
</dbReference>
<evidence type="ECO:0000259" key="2">
    <source>
        <dbReference type="PROSITE" id="PS50172"/>
    </source>
</evidence>
<dbReference type="InterPro" id="IPR000219">
    <property type="entry name" value="DH_dom"/>
</dbReference>
<dbReference type="PANTHER" id="PTHR16777:SF2">
    <property type="entry name" value="PROTEIN ECT2"/>
    <property type="match status" value="1"/>
</dbReference>
<dbReference type="InterPro" id="IPR001331">
    <property type="entry name" value="GDS_CDC24_CS"/>
</dbReference>
<dbReference type="GO" id="GO:0007399">
    <property type="term" value="P:nervous system development"/>
    <property type="evidence" value="ECO:0007669"/>
    <property type="project" value="TreeGrafter"/>
</dbReference>
<dbReference type="Pfam" id="PF00621">
    <property type="entry name" value="RhoGEF"/>
    <property type="match status" value="1"/>
</dbReference>
<dbReference type="SUPFAM" id="SSF48065">
    <property type="entry name" value="DBL homology domain (DH-domain)"/>
    <property type="match status" value="1"/>
</dbReference>
<evidence type="ECO:0000313" key="4">
    <source>
        <dbReference type="WBParaSite" id="nRc.2.0.1.t20615-RA"/>
    </source>
</evidence>
<dbReference type="InterPro" id="IPR035899">
    <property type="entry name" value="DBL_dom_sf"/>
</dbReference>
<dbReference type="GO" id="GO:2000431">
    <property type="term" value="P:regulation of cytokinesis, actomyosin contractile ring assembly"/>
    <property type="evidence" value="ECO:0007669"/>
    <property type="project" value="InterPro"/>
</dbReference>
<dbReference type="PROSITE" id="PS50172">
    <property type="entry name" value="BRCT"/>
    <property type="match status" value="1"/>
</dbReference>
<dbReference type="SMART" id="SM00325">
    <property type="entry name" value="RhoGEF"/>
    <property type="match status" value="1"/>
</dbReference>
<dbReference type="GO" id="GO:0005085">
    <property type="term" value="F:guanyl-nucleotide exchange factor activity"/>
    <property type="evidence" value="ECO:0007669"/>
    <property type="project" value="InterPro"/>
</dbReference>
<dbReference type="Gene3D" id="1.20.900.10">
    <property type="entry name" value="Dbl homology (DH) domain"/>
    <property type="match status" value="1"/>
</dbReference>
<dbReference type="InterPro" id="IPR001357">
    <property type="entry name" value="BRCT_dom"/>
</dbReference>
<keyword evidence="3" id="KW-1185">Reference proteome</keyword>
<dbReference type="GO" id="GO:0005096">
    <property type="term" value="F:GTPase activator activity"/>
    <property type="evidence" value="ECO:0007669"/>
    <property type="project" value="InterPro"/>
</dbReference>
<proteinExistence type="predicted"/>
<sequence length="572" mass="65348">MFLTAGASIADSAKECTHVVFDNVWLANEDPDSVLDVPNNAHRVKVEWFWLSIQLNVCANEEMYRVTDKAKAPKSLIVTPLSPNNHLNVPQKSRRSSFFNRRHEIGGDNRFSMSAGSFFDASGDASSILADHILTTEDVENFLRTPKRCMSKRQQTCLELLQTENNYFQVLKTIVKLFKEPLERPDLIGGEILDITESRLIFGHIPPIFEVHSKINSDLASLIMHWNENRCIGDVFVSHKEDLLKSYPPFVNFFEKTKATLLECDKMKPRFHAFLKVCQSKPECQRQSLQELLIRPVQRLPSVILLLNDILKHTDKLNPDHSSLQQAIEALKGVLTHINDDKRKTEGQPYLLSSQRLFVSSAEVVELSDGFKRKGANLTFYVFNDCLEIAEKRLSSSRQDSYSKKHAELLFLSHIRRIVNIKGHADSDTLFCLTIRDDIEGDKNYPFQFLSSNTRDNKARFLNIIRNQVVTVTGRIGFEVQEYDVSCKYNETDLSRTIFKAVNTIKVVPMSSKVTHMLINVHHKPLVLLLLLDAFLCRTTTLAVFPAIENDPKEFAELGTPVKMRLELDKEI</sequence>
<dbReference type="InterPro" id="IPR049395">
    <property type="entry name" value="ECT2_PH"/>
</dbReference>
<dbReference type="Proteomes" id="UP000887565">
    <property type="component" value="Unplaced"/>
</dbReference>
<dbReference type="OMA" id="CANEEMY"/>
<evidence type="ECO:0000313" key="3">
    <source>
        <dbReference type="Proteomes" id="UP000887565"/>
    </source>
</evidence>
<dbReference type="GO" id="GO:0005634">
    <property type="term" value="C:nucleus"/>
    <property type="evidence" value="ECO:0007669"/>
    <property type="project" value="InterPro"/>
</dbReference>
<name>A0A915J2I7_ROMCU</name>
<feature type="domain" description="BRCT" evidence="2">
    <location>
        <begin position="1"/>
        <end position="66"/>
    </location>
</feature>
<dbReference type="PROSITE" id="PS50010">
    <property type="entry name" value="DH_2"/>
    <property type="match status" value="1"/>
</dbReference>
<dbReference type="GO" id="GO:0000281">
    <property type="term" value="P:mitotic cytokinesis"/>
    <property type="evidence" value="ECO:0007669"/>
    <property type="project" value="TreeGrafter"/>
</dbReference>
<protein>
    <submittedName>
        <fullName evidence="4">DH domain-containing protein</fullName>
    </submittedName>
</protein>
<dbReference type="AlphaFoldDB" id="A0A915J2I7"/>
<dbReference type="InterPro" id="IPR036420">
    <property type="entry name" value="BRCT_dom_sf"/>
</dbReference>
<feature type="domain" description="DH" evidence="1">
    <location>
        <begin position="152"/>
        <end position="341"/>
    </location>
</feature>
<reference evidence="4" key="1">
    <citation type="submission" date="2022-11" db="UniProtKB">
        <authorList>
            <consortium name="WormBaseParasite"/>
        </authorList>
    </citation>
    <scope>IDENTIFICATION</scope>
</reference>
<dbReference type="CDD" id="cd00160">
    <property type="entry name" value="RhoGEF"/>
    <property type="match status" value="1"/>
</dbReference>
<organism evidence="3 4">
    <name type="scientific">Romanomermis culicivorax</name>
    <name type="common">Nematode worm</name>
    <dbReference type="NCBI Taxonomy" id="13658"/>
    <lineage>
        <taxon>Eukaryota</taxon>
        <taxon>Metazoa</taxon>
        <taxon>Ecdysozoa</taxon>
        <taxon>Nematoda</taxon>
        <taxon>Enoplea</taxon>
        <taxon>Dorylaimia</taxon>
        <taxon>Mermithida</taxon>
        <taxon>Mermithoidea</taxon>
        <taxon>Mermithidae</taxon>
        <taxon>Romanomermis</taxon>
    </lineage>
</organism>
<evidence type="ECO:0000259" key="1">
    <source>
        <dbReference type="PROSITE" id="PS50010"/>
    </source>
</evidence>
<dbReference type="GO" id="GO:0005938">
    <property type="term" value="C:cell cortex"/>
    <property type="evidence" value="ECO:0007669"/>
    <property type="project" value="TreeGrafter"/>
</dbReference>
<dbReference type="PROSITE" id="PS00741">
    <property type="entry name" value="DH_1"/>
    <property type="match status" value="1"/>
</dbReference>
<dbReference type="Gene3D" id="3.40.50.10190">
    <property type="entry name" value="BRCT domain"/>
    <property type="match status" value="1"/>
</dbReference>